<evidence type="ECO:0000256" key="3">
    <source>
        <dbReference type="SAM" id="SignalP"/>
    </source>
</evidence>
<feature type="region of interest" description="Disordered" evidence="1">
    <location>
        <begin position="37"/>
        <end position="79"/>
    </location>
</feature>
<evidence type="ECO:0000256" key="2">
    <source>
        <dbReference type="SAM" id="Phobius"/>
    </source>
</evidence>
<dbReference type="EMBL" id="OY660871">
    <property type="protein sequence ID" value="CAJ1061663.1"/>
    <property type="molecule type" value="Genomic_DNA"/>
</dbReference>
<evidence type="ECO:0000313" key="5">
    <source>
        <dbReference type="Proteomes" id="UP001178508"/>
    </source>
</evidence>
<keyword evidence="3" id="KW-0732">Signal</keyword>
<feature type="signal peptide" evidence="3">
    <location>
        <begin position="1"/>
        <end position="36"/>
    </location>
</feature>
<sequence length="140" mass="15432">MNRQGRNEERHITRHLKMMRLLFLCLLLLLPAATVSQDQEGSGDDGVDDEDGYLDTVGSDKSDNRAAGTNVDKTTGVEDSTEDNKFTLIVIIAAVAVLTLSVAAIVTIMLVRRHMQYRQQGIYSVPAEQDQKGAVPFLVE</sequence>
<proteinExistence type="predicted"/>
<reference evidence="4" key="1">
    <citation type="submission" date="2023-08" db="EMBL/GenBank/DDBJ databases">
        <authorList>
            <person name="Alioto T."/>
            <person name="Alioto T."/>
            <person name="Gomez Garrido J."/>
        </authorList>
    </citation>
    <scope>NUCLEOTIDE SEQUENCE</scope>
</reference>
<keyword evidence="5" id="KW-1185">Reference proteome</keyword>
<keyword evidence="2" id="KW-0472">Membrane</keyword>
<dbReference type="Proteomes" id="UP001178508">
    <property type="component" value="Chromosome 8"/>
</dbReference>
<evidence type="ECO:0000313" key="4">
    <source>
        <dbReference type="EMBL" id="CAJ1061663.1"/>
    </source>
</evidence>
<evidence type="ECO:0000256" key="1">
    <source>
        <dbReference type="SAM" id="MobiDB-lite"/>
    </source>
</evidence>
<keyword evidence="2" id="KW-0812">Transmembrane</keyword>
<protein>
    <submittedName>
        <fullName evidence="4">Uncharacterized protein si:dkey-262k9.2 isoform X1</fullName>
    </submittedName>
</protein>
<dbReference type="AlphaFoldDB" id="A0AAV1FKG8"/>
<organism evidence="4 5">
    <name type="scientific">Xyrichtys novacula</name>
    <name type="common">Pearly razorfish</name>
    <name type="synonym">Hemipteronotus novacula</name>
    <dbReference type="NCBI Taxonomy" id="13765"/>
    <lineage>
        <taxon>Eukaryota</taxon>
        <taxon>Metazoa</taxon>
        <taxon>Chordata</taxon>
        <taxon>Craniata</taxon>
        <taxon>Vertebrata</taxon>
        <taxon>Euteleostomi</taxon>
        <taxon>Actinopterygii</taxon>
        <taxon>Neopterygii</taxon>
        <taxon>Teleostei</taxon>
        <taxon>Neoteleostei</taxon>
        <taxon>Acanthomorphata</taxon>
        <taxon>Eupercaria</taxon>
        <taxon>Labriformes</taxon>
        <taxon>Labridae</taxon>
        <taxon>Xyrichtys</taxon>
    </lineage>
</organism>
<feature type="compositionally biased region" description="Acidic residues" evidence="1">
    <location>
        <begin position="41"/>
        <end position="53"/>
    </location>
</feature>
<accession>A0AAV1FKG8</accession>
<feature type="chain" id="PRO_5043886286" evidence="3">
    <location>
        <begin position="37"/>
        <end position="140"/>
    </location>
</feature>
<name>A0AAV1FKG8_XYRNO</name>
<feature type="transmembrane region" description="Helical" evidence="2">
    <location>
        <begin position="86"/>
        <end position="111"/>
    </location>
</feature>
<gene>
    <name evidence="4" type="ORF">XNOV1_A021047</name>
</gene>
<keyword evidence="2" id="KW-1133">Transmembrane helix</keyword>